<dbReference type="SUPFAM" id="SSF50199">
    <property type="entry name" value="Staphylococcal nuclease"/>
    <property type="match status" value="1"/>
</dbReference>
<reference evidence="3 4" key="1">
    <citation type="submission" date="2016-03" db="EMBL/GenBank/DDBJ databases">
        <authorList>
            <person name="Ploux O."/>
        </authorList>
    </citation>
    <scope>NUCLEOTIDE SEQUENCE [LARGE SCALE GENOMIC DNA]</scope>
    <source>
        <strain evidence="3 4">R0</strain>
    </source>
</reference>
<accession>A0A150WH02</accession>
<feature type="signal peptide" evidence="1">
    <location>
        <begin position="1"/>
        <end position="28"/>
    </location>
</feature>
<feature type="chain" id="PRO_5007572837" evidence="1">
    <location>
        <begin position="29"/>
        <end position="175"/>
    </location>
</feature>
<evidence type="ECO:0000313" key="3">
    <source>
        <dbReference type="EMBL" id="KYG62404.1"/>
    </source>
</evidence>
<dbReference type="AlphaFoldDB" id="A0A150WH02"/>
<keyword evidence="4" id="KW-1185">Reference proteome</keyword>
<protein>
    <submittedName>
        <fullName evidence="3">Nuclease</fullName>
    </submittedName>
</protein>
<organism evidence="3 4">
    <name type="scientific">Bdellovibrio bacteriovorus</name>
    <dbReference type="NCBI Taxonomy" id="959"/>
    <lineage>
        <taxon>Bacteria</taxon>
        <taxon>Pseudomonadati</taxon>
        <taxon>Bdellovibrionota</taxon>
        <taxon>Bdellovibrionia</taxon>
        <taxon>Bdellovibrionales</taxon>
        <taxon>Pseudobdellovibrionaceae</taxon>
        <taxon>Bdellovibrio</taxon>
    </lineage>
</organism>
<evidence type="ECO:0000259" key="2">
    <source>
        <dbReference type="Pfam" id="PF00565"/>
    </source>
</evidence>
<comment type="caution">
    <text evidence="3">The sequence shown here is derived from an EMBL/GenBank/DDBJ whole genome shotgun (WGS) entry which is preliminary data.</text>
</comment>
<dbReference type="PROSITE" id="PS51257">
    <property type="entry name" value="PROKAR_LIPOPROTEIN"/>
    <property type="match status" value="1"/>
</dbReference>
<gene>
    <name evidence="3" type="ORF">AZI86_16340</name>
</gene>
<sequence length="175" mass="19441">MKPHLFLTSIIAASGILSACSPSTPAQADFTVTTKPSEECLHDEKTFRCVKVLKNYDGDTITVNIPNVPPLIGKNISVRVFGIDTPEVKTKNQCEKEAGRIAKNLVSATLKNAKTVELHNVRRDKYFRILADVKVDGRSLKDILLKNKLAYEYDGGTKKRLDWCKVVRLPANSGR</sequence>
<dbReference type="OrthoDB" id="309040at2"/>
<dbReference type="InterPro" id="IPR016071">
    <property type="entry name" value="Staphylococal_nuclease_OB-fold"/>
</dbReference>
<dbReference type="Proteomes" id="UP000075320">
    <property type="component" value="Unassembled WGS sequence"/>
</dbReference>
<evidence type="ECO:0000313" key="4">
    <source>
        <dbReference type="Proteomes" id="UP000075320"/>
    </source>
</evidence>
<dbReference type="Pfam" id="PF00565">
    <property type="entry name" value="SNase"/>
    <property type="match status" value="1"/>
</dbReference>
<dbReference type="RefSeq" id="WP_061836365.1">
    <property type="nucleotide sequence ID" value="NZ_LUKE01000005.1"/>
</dbReference>
<proteinExistence type="predicted"/>
<name>A0A150WH02_BDEBC</name>
<dbReference type="InterPro" id="IPR035437">
    <property type="entry name" value="SNase_OB-fold_sf"/>
</dbReference>
<dbReference type="Gene3D" id="2.40.50.90">
    <property type="match status" value="1"/>
</dbReference>
<feature type="domain" description="TNase-like" evidence="2">
    <location>
        <begin position="78"/>
        <end position="154"/>
    </location>
</feature>
<evidence type="ECO:0000256" key="1">
    <source>
        <dbReference type="SAM" id="SignalP"/>
    </source>
</evidence>
<dbReference type="EMBL" id="LUKE01000005">
    <property type="protein sequence ID" value="KYG62404.1"/>
    <property type="molecule type" value="Genomic_DNA"/>
</dbReference>
<keyword evidence="1" id="KW-0732">Signal</keyword>